<evidence type="ECO:0000256" key="1">
    <source>
        <dbReference type="SAM" id="MobiDB-lite"/>
    </source>
</evidence>
<proteinExistence type="predicted"/>
<evidence type="ECO:0000313" key="2">
    <source>
        <dbReference type="EMBL" id="PAX53447.1"/>
    </source>
</evidence>
<keyword evidence="3" id="KW-1185">Reference proteome</keyword>
<reference evidence="2 3" key="1">
    <citation type="submission" date="2017-08" db="EMBL/GenBank/DDBJ databases">
        <title>Draft genome sequence of filamentous cyanobacterium Calothrix elsteri CCALA 953.</title>
        <authorList>
            <person name="Gagunashvili A.N."/>
            <person name="Elster J."/>
            <person name="Andresson O.S."/>
        </authorList>
    </citation>
    <scope>NUCLEOTIDE SEQUENCE [LARGE SCALE GENOMIC DNA]</scope>
    <source>
        <strain evidence="2 3">CCALA 953</strain>
    </source>
</reference>
<accession>A0A2A2TI15</accession>
<dbReference type="AlphaFoldDB" id="A0A2A2TI15"/>
<feature type="compositionally biased region" description="Polar residues" evidence="1">
    <location>
        <begin position="202"/>
        <end position="218"/>
    </location>
</feature>
<dbReference type="EMBL" id="NTFS01000140">
    <property type="protein sequence ID" value="PAX53447.1"/>
    <property type="molecule type" value="Genomic_DNA"/>
</dbReference>
<feature type="region of interest" description="Disordered" evidence="1">
    <location>
        <begin position="202"/>
        <end position="221"/>
    </location>
</feature>
<evidence type="ECO:0008006" key="4">
    <source>
        <dbReference type="Google" id="ProtNLM"/>
    </source>
</evidence>
<organism evidence="2 3">
    <name type="scientific">Brunnivagina elsteri CCALA 953</name>
    <dbReference type="NCBI Taxonomy" id="987040"/>
    <lineage>
        <taxon>Bacteria</taxon>
        <taxon>Bacillati</taxon>
        <taxon>Cyanobacteriota</taxon>
        <taxon>Cyanophyceae</taxon>
        <taxon>Nostocales</taxon>
        <taxon>Calotrichaceae</taxon>
        <taxon>Brunnivagina</taxon>
    </lineage>
</organism>
<gene>
    <name evidence="2" type="ORF">CK510_13950</name>
</gene>
<comment type="caution">
    <text evidence="2">The sequence shown here is derived from an EMBL/GenBank/DDBJ whole genome shotgun (WGS) entry which is preliminary data.</text>
</comment>
<evidence type="ECO:0000313" key="3">
    <source>
        <dbReference type="Proteomes" id="UP000218238"/>
    </source>
</evidence>
<dbReference type="RefSeq" id="WP_095722273.1">
    <property type="nucleotide sequence ID" value="NZ_NTFS01000140.1"/>
</dbReference>
<sequence>MSRLITPESPLLVPPLLAAEIGLEEALILQQIHYYCQISKHVKDDGRIWFWKTLNDWGETLPFLKPSKIRRAIANLKEKFKLIDIRRHSEKTWYQANWFTINVENLEALWNSICQNQQINAIALNTSNCSNSADDIKDFPAPEFSPQQHGVDEEKVDWEKLAKEAEIWEQSQISCCVDKTDSLEESSTQCQEQSEITHYADNTEQVNSTNAKDSNEGNFSEAGAKVEVDMTLHSPTKPEIREICTELKRLRINPDPCLGVIKKYWENVESAISRVKEAVKEGWCNNPTGLFINSCKSGEKPKNTVDTGVSTWFEWARRERIVLAMSSGFVYTFQGEAVEIGEMMRRYPNKE</sequence>
<name>A0A2A2TI15_9CYAN</name>
<protein>
    <recommendedName>
        <fullName evidence="4">Replication protein O</fullName>
    </recommendedName>
</protein>
<dbReference type="Proteomes" id="UP000218238">
    <property type="component" value="Unassembled WGS sequence"/>
</dbReference>
<dbReference type="OrthoDB" id="1258529at2"/>